<evidence type="ECO:0000256" key="1">
    <source>
        <dbReference type="ARBA" id="ARBA00022729"/>
    </source>
</evidence>
<reference evidence="5" key="1">
    <citation type="submission" date="2025-08" db="UniProtKB">
        <authorList>
            <consortium name="Ensembl"/>
        </authorList>
    </citation>
    <scope>IDENTIFICATION</scope>
</reference>
<dbReference type="InterPro" id="IPR000884">
    <property type="entry name" value="TSP1_rpt"/>
</dbReference>
<protein>
    <recommendedName>
        <fullName evidence="4">Spondin-like TSP1 domain-containing protein</fullName>
    </recommendedName>
</protein>
<name>A0A8C4R136_EPTBU</name>
<dbReference type="PANTHER" id="PTHR11311:SF30">
    <property type="entry name" value="SPONDIN-LIKE TSP1 DOMAIN-CONTAINING PROTEIN"/>
    <property type="match status" value="1"/>
</dbReference>
<evidence type="ECO:0000259" key="4">
    <source>
        <dbReference type="Pfam" id="PF19028"/>
    </source>
</evidence>
<feature type="domain" description="Spondin-like TSP1" evidence="4">
    <location>
        <begin position="85"/>
        <end position="138"/>
    </location>
</feature>
<dbReference type="Ensembl" id="ENSEBUT00000023144.1">
    <property type="protein sequence ID" value="ENSEBUP00000022568.1"/>
    <property type="gene ID" value="ENSEBUG00000013891.1"/>
</dbReference>
<dbReference type="InterPro" id="IPR044004">
    <property type="entry name" value="TSP1_spondin_dom"/>
</dbReference>
<dbReference type="Gene3D" id="2.20.100.10">
    <property type="entry name" value="Thrombospondin type-1 (TSP1) repeat"/>
    <property type="match status" value="2"/>
</dbReference>
<evidence type="ECO:0000313" key="6">
    <source>
        <dbReference type="Proteomes" id="UP000694388"/>
    </source>
</evidence>
<dbReference type="Pfam" id="PF19028">
    <property type="entry name" value="TSP1_spondin"/>
    <property type="match status" value="1"/>
</dbReference>
<dbReference type="PANTHER" id="PTHR11311">
    <property type="entry name" value="SPONDIN"/>
    <property type="match status" value="1"/>
</dbReference>
<dbReference type="AlphaFoldDB" id="A0A8C4R136"/>
<dbReference type="GO" id="GO:0005886">
    <property type="term" value="C:plasma membrane"/>
    <property type="evidence" value="ECO:0007669"/>
    <property type="project" value="TreeGrafter"/>
</dbReference>
<dbReference type="Pfam" id="PF00090">
    <property type="entry name" value="TSP_1"/>
    <property type="match status" value="2"/>
</dbReference>
<dbReference type="SUPFAM" id="SSF82895">
    <property type="entry name" value="TSP-1 type 1 repeat"/>
    <property type="match status" value="3"/>
</dbReference>
<dbReference type="InterPro" id="IPR051418">
    <property type="entry name" value="Spondin/Thrombospondin_T1"/>
</dbReference>
<evidence type="ECO:0000256" key="2">
    <source>
        <dbReference type="ARBA" id="ARBA00023157"/>
    </source>
</evidence>
<reference evidence="5" key="2">
    <citation type="submission" date="2025-09" db="UniProtKB">
        <authorList>
            <consortium name="Ensembl"/>
        </authorList>
    </citation>
    <scope>IDENTIFICATION</scope>
</reference>
<dbReference type="PROSITE" id="PS50092">
    <property type="entry name" value="TSP1"/>
    <property type="match status" value="3"/>
</dbReference>
<organism evidence="5 6">
    <name type="scientific">Eptatretus burgeri</name>
    <name type="common">Inshore hagfish</name>
    <dbReference type="NCBI Taxonomy" id="7764"/>
    <lineage>
        <taxon>Eukaryota</taxon>
        <taxon>Metazoa</taxon>
        <taxon>Chordata</taxon>
        <taxon>Craniata</taxon>
        <taxon>Vertebrata</taxon>
        <taxon>Cyclostomata</taxon>
        <taxon>Myxini</taxon>
        <taxon>Myxiniformes</taxon>
        <taxon>Myxinidae</taxon>
        <taxon>Eptatretinae</taxon>
        <taxon>Eptatretus</taxon>
    </lineage>
</organism>
<sequence length="370" mass="41889">YWYSLYHFDTSHFPLQLPLPLYPLPHTDWSSCLLPEGSTCGRGKRFRLPVCWRSDGKAVLQPDCHHLPQLPAPEQSCLVECPTHCRLSDWGSWSPCSHSCGLAGSRQRSRHELVSPRGGGRPCPSQLEQSKPCPARPCFRWQLSHWSDCRVEGGGCGEGIRRRELSCHVFDGTDGDPGWPTEAARCNGVDRLDVDGEWSAAEFDGRSMEEQDYEALMMDSNPIMVGVYSDMRSSCYVPCPGECLVEEWSEWGPCHATCFGDQIAVGAGRQVRSRGVVRPAQGARDTCRADLWETQDCTESTCFTYRWQSGPWRDQRRQVWCQQSDGINVTGALFFLFWFALSETTNLPLNPHLTFYHTILPWIMRSGFPE</sequence>
<accession>A0A8C4R136</accession>
<evidence type="ECO:0000313" key="5">
    <source>
        <dbReference type="Ensembl" id="ENSEBUP00000022568.1"/>
    </source>
</evidence>
<dbReference type="GeneTree" id="ENSGT00940000166853"/>
<keyword evidence="6" id="KW-1185">Reference proteome</keyword>
<keyword evidence="3" id="KW-0325">Glycoprotein</keyword>
<keyword evidence="1" id="KW-0732">Signal</keyword>
<dbReference type="Proteomes" id="UP000694388">
    <property type="component" value="Unplaced"/>
</dbReference>
<dbReference type="InterPro" id="IPR036383">
    <property type="entry name" value="TSP1_rpt_sf"/>
</dbReference>
<keyword evidence="2" id="KW-1015">Disulfide bond</keyword>
<evidence type="ECO:0000256" key="3">
    <source>
        <dbReference type="ARBA" id="ARBA00023180"/>
    </source>
</evidence>
<proteinExistence type="predicted"/>
<dbReference type="GO" id="GO:0030036">
    <property type="term" value="P:actin cytoskeleton organization"/>
    <property type="evidence" value="ECO:0007669"/>
    <property type="project" value="TreeGrafter"/>
</dbReference>
<dbReference type="SMART" id="SM00209">
    <property type="entry name" value="TSP1"/>
    <property type="match status" value="3"/>
</dbReference>